<geneLocation type="plasmid" evidence="2">
    <name>pve_Plasmid</name>
</geneLocation>
<evidence type="ECO:0000313" key="1">
    <source>
        <dbReference type="EMBL" id="SBW85236.1"/>
    </source>
</evidence>
<accession>A0A1D3KA75</accession>
<dbReference type="EMBL" id="LT599585">
    <property type="protein sequence ID" value="SBW85236.1"/>
    <property type="molecule type" value="Genomic_DNA"/>
</dbReference>
<reference evidence="2" key="1">
    <citation type="submission" date="2016-07" db="EMBL/GenBank/DDBJ databases">
        <authorList>
            <person name="Florea S."/>
            <person name="Webb J.S."/>
            <person name="Jaromczyk J."/>
            <person name="Schardl C.L."/>
        </authorList>
    </citation>
    <scope>NUCLEOTIDE SEQUENCE [LARGE SCALE GENOMIC DNA]</scope>
    <source>
        <strain evidence="2">1YdBTEX2</strain>
        <plasmid evidence="2">Plasmid pve_Plasmid</plasmid>
    </source>
</reference>
<organism evidence="1 2">
    <name type="scientific">Pseudomonas veronii 1YdBTEX2</name>
    <dbReference type="NCBI Taxonomy" id="1295141"/>
    <lineage>
        <taxon>Bacteria</taxon>
        <taxon>Pseudomonadati</taxon>
        <taxon>Pseudomonadota</taxon>
        <taxon>Gammaproteobacteria</taxon>
        <taxon>Pseudomonadales</taxon>
        <taxon>Pseudomonadaceae</taxon>
        <taxon>Pseudomonas</taxon>
    </lineage>
</organism>
<dbReference type="Proteomes" id="UP000245431">
    <property type="component" value="Plasmid PVE_plasmid"/>
</dbReference>
<name>A0A1D3KA75_PSEVE</name>
<sequence>MRVVSMIRKRCVVSNILRYLELTRFDTPVKPTLNWHQFLSIKGVEFDGQLSIAEIAIIDRGYGRFGSVNLGNVR</sequence>
<evidence type="ECO:0000313" key="2">
    <source>
        <dbReference type="Proteomes" id="UP000245431"/>
    </source>
</evidence>
<proteinExistence type="predicted"/>
<gene>
    <name evidence="1" type="ORF">PVE_P0196</name>
</gene>
<dbReference type="AlphaFoldDB" id="A0A1D3KA75"/>
<keyword evidence="1" id="KW-0614">Plasmid</keyword>
<protein>
    <submittedName>
        <fullName evidence="1">Uncharacterized protein</fullName>
    </submittedName>
</protein>